<sequence>MHDFILTLEDLSTKAIGNVEALFAQANGFMGVRASWPVRTPEATPGSFVNGFYESHEIIYGENAYGYAKEHETMVKLFDFRSLELAVYGQVFDRLISEERALHMDQGILHESFVYATAVGHELQIDLESFTSHAKRDTYAQKWTIKALNFSGNLSVKTAAHHLVAESDDEFDPRIREASADLIFEGNRLTTRHSGLSLYSEFSSVDQQFDLAEGESISFENFYRLSRENHFEPVDYEDLKKQQAVIFEEFWKVSDILIEGDVQLQKGIRLNLYHLFNSAGRDGVTNFGAKGLTGVGYEGHYFWDTEMYLLPFFIFTQPDIAKNLLTYRLQKLPLAKERAAELDFKGALFPWRGISGRETSAYYPAGTAQFHINGDIAYAFSLYEKVTGDHDFIEKSKEVIYETARFWQSFGFFSERGFEIHEVTGPDEYTALVNNNYYTNKMAQHNLAYAAELAKRFGEHVQEAADWQEAADKIYLGYDQECLLTKQDDSALDKQVWDFAGTPKENYPLLLHYHPIKIYKHQVLKQADTLLAHMLYPVDLAQQARDFDYYEPLTTHDSSLSKAIHGIIASRLGRDEAAYQFFADSAIMDMVDGQGNASHGIHAANMGGSWLGLIYGFAGLEFENGKPVFHNHLPASIQKMSFKIKVKGQVETYTFTQEERNV</sequence>
<dbReference type="SUPFAM" id="SSF74650">
    <property type="entry name" value="Galactose mutarotase-like"/>
    <property type="match status" value="1"/>
</dbReference>
<evidence type="ECO:0000313" key="6">
    <source>
        <dbReference type="EMBL" id="MET3644162.1"/>
    </source>
</evidence>
<keyword evidence="2 6" id="KW-0328">Glycosyltransferase</keyword>
<dbReference type="RefSeq" id="WP_354280393.1">
    <property type="nucleotide sequence ID" value="NZ_JBEPMK010000002.1"/>
</dbReference>
<dbReference type="Pfam" id="PF03632">
    <property type="entry name" value="Glyco_hydro_65m"/>
    <property type="match status" value="1"/>
</dbReference>
<dbReference type="Gene3D" id="2.70.98.40">
    <property type="entry name" value="Glycoside hydrolase, family 65, N-terminal domain"/>
    <property type="match status" value="1"/>
</dbReference>
<feature type="domain" description="Glycoside hydrolase family 65 central catalytic" evidence="4">
    <location>
        <begin position="269"/>
        <end position="610"/>
    </location>
</feature>
<dbReference type="Proteomes" id="UP001549055">
    <property type="component" value="Unassembled WGS sequence"/>
</dbReference>
<evidence type="ECO:0000256" key="2">
    <source>
        <dbReference type="ARBA" id="ARBA00022676"/>
    </source>
</evidence>
<feature type="domain" description="Glycoside hydrolase family 65 N-terminal" evidence="5">
    <location>
        <begin position="10"/>
        <end position="199"/>
    </location>
</feature>
<gene>
    <name evidence="6" type="ORF">ABID27_000784</name>
</gene>
<evidence type="ECO:0000313" key="7">
    <source>
        <dbReference type="Proteomes" id="UP001549055"/>
    </source>
</evidence>
<dbReference type="PANTHER" id="PTHR11051">
    <property type="entry name" value="GLYCOSYL HYDROLASE-RELATED"/>
    <property type="match status" value="1"/>
</dbReference>
<dbReference type="InterPro" id="IPR012341">
    <property type="entry name" value="6hp_glycosidase-like_sf"/>
</dbReference>
<name>A0ABV2JJR8_9STRE</name>
<dbReference type="Gene3D" id="1.50.10.10">
    <property type="match status" value="1"/>
</dbReference>
<dbReference type="InterPro" id="IPR005196">
    <property type="entry name" value="Glyco_hydro_65_N"/>
</dbReference>
<dbReference type="InterPro" id="IPR011013">
    <property type="entry name" value="Gal_mutarotase_sf_dom"/>
</dbReference>
<reference evidence="6 7" key="1">
    <citation type="submission" date="2024-06" db="EMBL/GenBank/DDBJ databases">
        <title>Genomic Encyclopedia of Type Strains, Phase IV (KMG-IV): sequencing the most valuable type-strain genomes for metagenomic binning, comparative biology and taxonomic classification.</title>
        <authorList>
            <person name="Goeker M."/>
        </authorList>
    </citation>
    <scope>NUCLEOTIDE SEQUENCE [LARGE SCALE GENOMIC DNA]</scope>
    <source>
        <strain evidence="6 7">DSM 15349</strain>
    </source>
</reference>
<dbReference type="Pfam" id="PF03636">
    <property type="entry name" value="Glyco_hydro_65N"/>
    <property type="match status" value="1"/>
</dbReference>
<evidence type="ECO:0000259" key="4">
    <source>
        <dbReference type="Pfam" id="PF03632"/>
    </source>
</evidence>
<dbReference type="PIRSF" id="PIRSF036289">
    <property type="entry name" value="Glycosyl_hydrolase_malt_phosph"/>
    <property type="match status" value="1"/>
</dbReference>
<dbReference type="InterPro" id="IPR037018">
    <property type="entry name" value="GH65_N"/>
</dbReference>
<dbReference type="EMBL" id="JBEPMK010000002">
    <property type="protein sequence ID" value="MET3644162.1"/>
    <property type="molecule type" value="Genomic_DNA"/>
</dbReference>
<evidence type="ECO:0000259" key="5">
    <source>
        <dbReference type="Pfam" id="PF03636"/>
    </source>
</evidence>
<dbReference type="InterPro" id="IPR005195">
    <property type="entry name" value="Glyco_hydro_65_M"/>
</dbReference>
<dbReference type="PANTHER" id="PTHR11051:SF8">
    <property type="entry name" value="PROTEIN-GLUCOSYLGALACTOSYLHYDROXYLYSINE GLUCOSIDASE"/>
    <property type="match status" value="1"/>
</dbReference>
<dbReference type="InterPro" id="IPR017045">
    <property type="entry name" value="Malt_Pase/Glycosyl_Hdrlase"/>
</dbReference>
<organism evidence="6 7">
    <name type="scientific">Streptococcus gallinaceus</name>
    <dbReference type="NCBI Taxonomy" id="165758"/>
    <lineage>
        <taxon>Bacteria</taxon>
        <taxon>Bacillati</taxon>
        <taxon>Bacillota</taxon>
        <taxon>Bacilli</taxon>
        <taxon>Lactobacillales</taxon>
        <taxon>Streptococcaceae</taxon>
        <taxon>Streptococcus</taxon>
    </lineage>
</organism>
<evidence type="ECO:0000256" key="1">
    <source>
        <dbReference type="ARBA" id="ARBA00006768"/>
    </source>
</evidence>
<dbReference type="SUPFAM" id="SSF48208">
    <property type="entry name" value="Six-hairpin glycosidases"/>
    <property type="match status" value="1"/>
</dbReference>
<accession>A0ABV2JJR8</accession>
<dbReference type="GO" id="GO:0047656">
    <property type="term" value="F:alpha,alpha-trehalose phosphorylase activity"/>
    <property type="evidence" value="ECO:0007669"/>
    <property type="project" value="UniProtKB-EC"/>
</dbReference>
<dbReference type="InterPro" id="IPR008928">
    <property type="entry name" value="6-hairpin_glycosidase_sf"/>
</dbReference>
<protein>
    <submittedName>
        <fullName evidence="6">Alpha,alpha-trehalose phosphorylase</fullName>
        <ecNumber evidence="6">2.4.1.64</ecNumber>
    </submittedName>
</protein>
<keyword evidence="3 6" id="KW-0808">Transferase</keyword>
<comment type="caution">
    <text evidence="6">The sequence shown here is derived from an EMBL/GenBank/DDBJ whole genome shotgun (WGS) entry which is preliminary data.</text>
</comment>
<comment type="similarity">
    <text evidence="1">Belongs to the glycosyl hydrolase 65 family.</text>
</comment>
<keyword evidence="7" id="KW-1185">Reference proteome</keyword>
<evidence type="ECO:0000256" key="3">
    <source>
        <dbReference type="ARBA" id="ARBA00022679"/>
    </source>
</evidence>
<proteinExistence type="inferred from homology"/>
<dbReference type="EC" id="2.4.1.64" evidence="6"/>
<dbReference type="Gene3D" id="2.60.420.10">
    <property type="entry name" value="Maltose phosphorylase, domain 3"/>
    <property type="match status" value="1"/>
</dbReference>